<dbReference type="PANTHER" id="PTHR38101">
    <property type="entry name" value="UPF0307 PROTEIN YJGA"/>
    <property type="match status" value="1"/>
</dbReference>
<dbReference type="Pfam" id="PF04751">
    <property type="entry name" value="DarP"/>
    <property type="match status" value="1"/>
</dbReference>
<evidence type="ECO:0000313" key="8">
    <source>
        <dbReference type="Proteomes" id="UP000621859"/>
    </source>
</evidence>
<dbReference type="PANTHER" id="PTHR38101:SF1">
    <property type="entry name" value="UPF0307 PROTEIN YJGA"/>
    <property type="match status" value="1"/>
</dbReference>
<dbReference type="HAMAP" id="MF_00765">
    <property type="entry name" value="DarP"/>
    <property type="match status" value="1"/>
</dbReference>
<proteinExistence type="inferred from homology"/>
<gene>
    <name evidence="5" type="primary">darP</name>
    <name evidence="7" type="ORF">GCM10010971_32280</name>
</gene>
<dbReference type="NCBIfam" id="NF003593">
    <property type="entry name" value="PRK05255.1-1"/>
    <property type="match status" value="1"/>
</dbReference>
<sequence>MIGKHARGVVHVVVCYDSGFAVTAPNMAHNDSYDQHDDDVELVSKSQMKREMTALQDLGAELIPLDIKLLEPLGLPERLVAAIREAKRLKAHGAIARHKQYIGKLMREVDPEPIRALLARIAGQSDEHNAWLHKLERLREKMLTEPKAVEAFVAEHPAVDVQHLRQLIRNAVKEREQQKPPKAFRELFQLLKEQFAQPVQPNPDGTLPESDEE</sequence>
<organism evidence="7 8">
    <name type="scientific">Silvimonas amylolytica</name>
    <dbReference type="NCBI Taxonomy" id="449663"/>
    <lineage>
        <taxon>Bacteria</taxon>
        <taxon>Pseudomonadati</taxon>
        <taxon>Pseudomonadota</taxon>
        <taxon>Betaproteobacteria</taxon>
        <taxon>Neisseriales</taxon>
        <taxon>Chitinibacteraceae</taxon>
        <taxon>Silvimonas</taxon>
    </lineage>
</organism>
<comment type="similarity">
    <text evidence="5">Belongs to the DarP family.</text>
</comment>
<keyword evidence="4 5" id="KW-0694">RNA-binding</keyword>
<dbReference type="SUPFAM" id="SSF158710">
    <property type="entry name" value="PSPTO4464-like"/>
    <property type="match status" value="1"/>
</dbReference>
<dbReference type="InterPro" id="IPR006839">
    <property type="entry name" value="DarP"/>
</dbReference>
<dbReference type="InterPro" id="IPR023153">
    <property type="entry name" value="DarP_sf"/>
</dbReference>
<evidence type="ECO:0000313" key="7">
    <source>
        <dbReference type="EMBL" id="GGP27409.1"/>
    </source>
</evidence>
<keyword evidence="8" id="KW-1185">Reference proteome</keyword>
<evidence type="ECO:0000256" key="4">
    <source>
        <dbReference type="ARBA" id="ARBA00022884"/>
    </source>
</evidence>
<feature type="region of interest" description="Disordered" evidence="6">
    <location>
        <begin position="194"/>
        <end position="213"/>
    </location>
</feature>
<keyword evidence="3 5" id="KW-0699">rRNA-binding</keyword>
<keyword evidence="2 5" id="KW-0690">Ribosome biogenesis</keyword>
<accession>A0ABQ2PP69</accession>
<dbReference type="Gene3D" id="1.10.60.30">
    <property type="entry name" value="PSPTO4464-like domains"/>
    <property type="match status" value="2"/>
</dbReference>
<dbReference type="CDD" id="cd16331">
    <property type="entry name" value="YjgA-like"/>
    <property type="match status" value="1"/>
</dbReference>
<name>A0ABQ2PP69_9NEIS</name>
<evidence type="ECO:0000256" key="3">
    <source>
        <dbReference type="ARBA" id="ARBA00022730"/>
    </source>
</evidence>
<evidence type="ECO:0000256" key="1">
    <source>
        <dbReference type="ARBA" id="ARBA00022490"/>
    </source>
</evidence>
<keyword evidence="1 5" id="KW-0963">Cytoplasm</keyword>
<comment type="subcellular location">
    <subcellularLocation>
        <location evidence="5">Cytoplasm</location>
    </subcellularLocation>
    <text evidence="5">Associates with late stage pre-50S ribosomal subunits.</text>
</comment>
<dbReference type="Proteomes" id="UP000621859">
    <property type="component" value="Unassembled WGS sequence"/>
</dbReference>
<comment type="caution">
    <text evidence="7">The sequence shown here is derived from an EMBL/GenBank/DDBJ whole genome shotgun (WGS) entry which is preliminary data.</text>
</comment>
<protein>
    <recommendedName>
        <fullName evidence="5">Dual-action ribosomal maturation protein DarP</fullName>
    </recommendedName>
    <alternativeName>
        <fullName evidence="5">Large ribosomal subunit assembly factor DarP</fullName>
    </alternativeName>
</protein>
<evidence type="ECO:0000256" key="6">
    <source>
        <dbReference type="SAM" id="MobiDB-lite"/>
    </source>
</evidence>
<evidence type="ECO:0000256" key="2">
    <source>
        <dbReference type="ARBA" id="ARBA00022517"/>
    </source>
</evidence>
<reference evidence="8" key="1">
    <citation type="journal article" date="2019" name="Int. J. Syst. Evol. Microbiol.">
        <title>The Global Catalogue of Microorganisms (GCM) 10K type strain sequencing project: providing services to taxonomists for standard genome sequencing and annotation.</title>
        <authorList>
            <consortium name="The Broad Institute Genomics Platform"/>
            <consortium name="The Broad Institute Genome Sequencing Center for Infectious Disease"/>
            <person name="Wu L."/>
            <person name="Ma J."/>
        </authorList>
    </citation>
    <scope>NUCLEOTIDE SEQUENCE [LARGE SCALE GENOMIC DNA]</scope>
    <source>
        <strain evidence="8">CGMCC 1.8860</strain>
    </source>
</reference>
<comment type="function">
    <text evidence="5">Member of a network of 50S ribosomal subunit biogenesis factors which assembles along the 30S-50S interface, preventing incorrect 23S rRNA structures from forming. Promotes peptidyl transferase center (PTC) maturation.</text>
</comment>
<evidence type="ECO:0000256" key="5">
    <source>
        <dbReference type="HAMAP-Rule" id="MF_00765"/>
    </source>
</evidence>
<dbReference type="EMBL" id="BMLY01000006">
    <property type="protein sequence ID" value="GGP27409.1"/>
    <property type="molecule type" value="Genomic_DNA"/>
</dbReference>